<evidence type="ECO:0000259" key="2">
    <source>
        <dbReference type="Pfam" id="PF00171"/>
    </source>
</evidence>
<dbReference type="Gene3D" id="3.40.605.10">
    <property type="entry name" value="Aldehyde Dehydrogenase, Chain A, domain 1"/>
    <property type="match status" value="1"/>
</dbReference>
<name>A0AAJ2JXG8_9BACL</name>
<dbReference type="EC" id="1.2.1.10" evidence="3"/>
<keyword evidence="4" id="KW-1185">Reference proteome</keyword>
<organism evidence="3 4">
    <name type="scientific">Paenibacillus suaedae</name>
    <dbReference type="NCBI Taxonomy" id="3077233"/>
    <lineage>
        <taxon>Bacteria</taxon>
        <taxon>Bacillati</taxon>
        <taxon>Bacillota</taxon>
        <taxon>Bacilli</taxon>
        <taxon>Bacillales</taxon>
        <taxon>Paenibacillaceae</taxon>
        <taxon>Paenibacillus</taxon>
    </lineage>
</organism>
<dbReference type="InterPro" id="IPR016163">
    <property type="entry name" value="Ald_DH_C"/>
</dbReference>
<dbReference type="PANTHER" id="PTHR11699">
    <property type="entry name" value="ALDEHYDE DEHYDROGENASE-RELATED"/>
    <property type="match status" value="1"/>
</dbReference>
<comment type="caution">
    <text evidence="3">The sequence shown here is derived from an EMBL/GenBank/DDBJ whole genome shotgun (WGS) entry which is preliminary data.</text>
</comment>
<dbReference type="NCBIfam" id="TIGR02518">
    <property type="entry name" value="EutH_ACDH"/>
    <property type="match status" value="1"/>
</dbReference>
<proteinExistence type="predicted"/>
<evidence type="ECO:0000256" key="1">
    <source>
        <dbReference type="ARBA" id="ARBA00023002"/>
    </source>
</evidence>
<dbReference type="InterPro" id="IPR016161">
    <property type="entry name" value="Ald_DH/histidinol_DH"/>
</dbReference>
<gene>
    <name evidence="3" type="ORF">RQP50_14970</name>
</gene>
<dbReference type="EMBL" id="JAVYAA010000003">
    <property type="protein sequence ID" value="MDT8977539.1"/>
    <property type="molecule type" value="Genomic_DNA"/>
</dbReference>
<dbReference type="Gene3D" id="3.40.309.10">
    <property type="entry name" value="Aldehyde Dehydrogenase, Chain A, domain 2"/>
    <property type="match status" value="1"/>
</dbReference>
<dbReference type="AlphaFoldDB" id="A0AAJ2JXG8"/>
<dbReference type="GO" id="GO:0008774">
    <property type="term" value="F:acetaldehyde dehydrogenase (acetylating) activity"/>
    <property type="evidence" value="ECO:0007669"/>
    <property type="project" value="UniProtKB-EC"/>
</dbReference>
<accession>A0AAJ2JXG8</accession>
<dbReference type="Proteomes" id="UP001250538">
    <property type="component" value="Unassembled WGS sequence"/>
</dbReference>
<dbReference type="InterPro" id="IPR015590">
    <property type="entry name" value="Aldehyde_DH_dom"/>
</dbReference>
<reference evidence="4" key="1">
    <citation type="submission" date="2023-09" db="EMBL/GenBank/DDBJ databases">
        <title>Paenibacillus sp. chi10 Genome sequencing and assembly.</title>
        <authorList>
            <person name="Kim I."/>
        </authorList>
    </citation>
    <scope>NUCLEOTIDE SEQUENCE [LARGE SCALE GENOMIC DNA]</scope>
    <source>
        <strain evidence="4">chi10</strain>
    </source>
</reference>
<dbReference type="Pfam" id="PF00171">
    <property type="entry name" value="Aldedh"/>
    <property type="match status" value="1"/>
</dbReference>
<evidence type="ECO:0000313" key="3">
    <source>
        <dbReference type="EMBL" id="MDT8977539.1"/>
    </source>
</evidence>
<sequence length="493" mass="52803">MFHLGNYDYDLQSIQETRDLARTGKAAADILAGYDADQIDRIVQNMVRIAEVNAAELAALAVEETGFGKIEDKIFKNRLASTELYESIRDTKTIGVIREDKTNQLIEIAEPVGLLMGIIPSTNPTSTTIFKSIIAIKARNGIIFSPHPSAKKSIMRAAELMHAAAVEAGAPEGIIGCVAMPSMPATQELMKCEEIAMIIATGGSAMVKSAYSAGKPALGVGPGNVPAYIERTADIPKAVANIIASKTFDYGTICASEQAVIVEECIRPQVIAEFERQGGYFMNQEETAKVASKLFVKGHAMNSRLVGRSPQVIAEAAGIQIPAGVKVLLGEQQGVGEKFPLSYEKLTTVLAFYTVQDWHEACDLSVGLLRNGGIGHSFSIHTQNHDMVMEFAQKPVFRILVNTGSTQGGVGASTGLAPAFTLGCGTWGGSATSDNVGPQHLINIKRVAYGIKDCTAQKHYSAPSPQQQKQQEDAMLLNLVDELMSILQKSGDC</sequence>
<evidence type="ECO:0000313" key="4">
    <source>
        <dbReference type="Proteomes" id="UP001250538"/>
    </source>
</evidence>
<dbReference type="SUPFAM" id="SSF53720">
    <property type="entry name" value="ALDH-like"/>
    <property type="match status" value="1"/>
</dbReference>
<feature type="domain" description="Aldehyde dehydrogenase" evidence="2">
    <location>
        <begin position="22"/>
        <end position="275"/>
    </location>
</feature>
<keyword evidence="1 3" id="KW-0560">Oxidoreductase</keyword>
<protein>
    <submittedName>
        <fullName evidence="3">Acetaldehyde dehydrogenase (Acetylating)</fullName>
        <ecNumber evidence="3">1.2.1.10</ecNumber>
    </submittedName>
</protein>
<dbReference type="InterPro" id="IPR013357">
    <property type="entry name" value="Acetaldehyde_DH_acetylating"/>
</dbReference>
<dbReference type="CDD" id="cd07122">
    <property type="entry name" value="ALDH_F20_ACDH"/>
    <property type="match status" value="1"/>
</dbReference>
<dbReference type="InterPro" id="IPR016162">
    <property type="entry name" value="Ald_DH_N"/>
</dbReference>